<dbReference type="Proteomes" id="UP000182466">
    <property type="component" value="Unassembled WGS sequence"/>
</dbReference>
<keyword evidence="2" id="KW-1185">Reference proteome</keyword>
<gene>
    <name evidence="1" type="ORF">SAMN05216236_1285</name>
</gene>
<protein>
    <recommendedName>
        <fullName evidence="3">Transglutaminase-like superfamily protein</fullName>
    </recommendedName>
</protein>
<evidence type="ECO:0000313" key="1">
    <source>
        <dbReference type="EMBL" id="SFU10932.1"/>
    </source>
</evidence>
<dbReference type="EMBL" id="FPAW01000028">
    <property type="protein sequence ID" value="SFU10932.1"/>
    <property type="molecule type" value="Genomic_DNA"/>
</dbReference>
<sequence length="86" mass="9562">MAPTDSYLTATRLLDFDSPSISNLVRDRGWHDLARVDRIGAVYDFVRNEIAFGYNRVDDIPASAVLTDGYGQCNTKGTFSWHCCAA</sequence>
<reference evidence="1 2" key="1">
    <citation type="submission" date="2016-10" db="EMBL/GenBank/DDBJ databases">
        <authorList>
            <person name="de Groot N.N."/>
        </authorList>
    </citation>
    <scope>NUCLEOTIDE SEQUENCE [LARGE SCALE GENOMIC DNA]</scope>
    <source>
        <strain evidence="1 2">CGMCC 1.10959</strain>
    </source>
</reference>
<dbReference type="STRING" id="999627.SAMN05216236_1285"/>
<dbReference type="AlphaFoldDB" id="A0A1I7DGW2"/>
<evidence type="ECO:0000313" key="2">
    <source>
        <dbReference type="Proteomes" id="UP000182466"/>
    </source>
</evidence>
<proteinExistence type="predicted"/>
<organism evidence="1 2">
    <name type="scientific">Sedimentitalea nanhaiensis</name>
    <dbReference type="NCBI Taxonomy" id="999627"/>
    <lineage>
        <taxon>Bacteria</taxon>
        <taxon>Pseudomonadati</taxon>
        <taxon>Pseudomonadota</taxon>
        <taxon>Alphaproteobacteria</taxon>
        <taxon>Rhodobacterales</taxon>
        <taxon>Paracoccaceae</taxon>
        <taxon>Sedimentitalea</taxon>
    </lineage>
</organism>
<accession>A0A1I7DGW2</accession>
<name>A0A1I7DGW2_9RHOB</name>
<dbReference type="eggNOG" id="COG1305">
    <property type="taxonomic scope" value="Bacteria"/>
</dbReference>
<evidence type="ECO:0008006" key="3">
    <source>
        <dbReference type="Google" id="ProtNLM"/>
    </source>
</evidence>